<name>A0A1I7HN61_9BURK</name>
<feature type="chain" id="PRO_5011556374" description="DUF2946 domain-containing protein" evidence="1">
    <location>
        <begin position="21"/>
        <end position="113"/>
    </location>
</feature>
<dbReference type="RefSeq" id="WP_093555077.1">
    <property type="nucleotide sequence ID" value="NZ_FPBO01000006.1"/>
</dbReference>
<dbReference type="EMBL" id="FPBO01000006">
    <property type="protein sequence ID" value="SFU62177.1"/>
    <property type="molecule type" value="Genomic_DNA"/>
</dbReference>
<keyword evidence="1" id="KW-0732">Signal</keyword>
<protein>
    <recommendedName>
        <fullName evidence="4">DUF2946 domain-containing protein</fullName>
    </recommendedName>
</protein>
<reference evidence="3" key="1">
    <citation type="submission" date="2016-10" db="EMBL/GenBank/DDBJ databases">
        <authorList>
            <person name="Varghese N."/>
            <person name="Submissions S."/>
        </authorList>
    </citation>
    <scope>NUCLEOTIDE SEQUENCE [LARGE SCALE GENOMIC DNA]</scope>
    <source>
        <strain evidence="3">CGMCC 1.11014</strain>
    </source>
</reference>
<evidence type="ECO:0008006" key="4">
    <source>
        <dbReference type="Google" id="ProtNLM"/>
    </source>
</evidence>
<proteinExistence type="predicted"/>
<accession>A0A1I7HN61</accession>
<evidence type="ECO:0000313" key="2">
    <source>
        <dbReference type="EMBL" id="SFU62177.1"/>
    </source>
</evidence>
<dbReference type="Proteomes" id="UP000199391">
    <property type="component" value="Unassembled WGS sequence"/>
</dbReference>
<evidence type="ECO:0000313" key="3">
    <source>
        <dbReference type="Proteomes" id="UP000199391"/>
    </source>
</evidence>
<dbReference type="STRING" id="1035707.SAMN05216552_100664"/>
<evidence type="ECO:0000256" key="1">
    <source>
        <dbReference type="SAM" id="SignalP"/>
    </source>
</evidence>
<feature type="signal peptide" evidence="1">
    <location>
        <begin position="1"/>
        <end position="20"/>
    </location>
</feature>
<organism evidence="2 3">
    <name type="scientific">Pseudoduganella namucuonensis</name>
    <dbReference type="NCBI Taxonomy" id="1035707"/>
    <lineage>
        <taxon>Bacteria</taxon>
        <taxon>Pseudomonadati</taxon>
        <taxon>Pseudomonadota</taxon>
        <taxon>Betaproteobacteria</taxon>
        <taxon>Burkholderiales</taxon>
        <taxon>Oxalobacteraceae</taxon>
        <taxon>Telluria group</taxon>
        <taxon>Pseudoduganella</taxon>
    </lineage>
</organism>
<sequence>MRRLVILLLLISMSFQSAWAMVDLCVELPGAVVAQQGPAADAASAADELHEKNGYCNCCNCCVACHGGSVVPTSWAGDFDGPLMPTAAIRSHTDPLHSNSYLERPERPKWLPA</sequence>
<gene>
    <name evidence="2" type="ORF">SAMN05216552_100664</name>
</gene>
<keyword evidence="3" id="KW-1185">Reference proteome</keyword>
<dbReference type="AlphaFoldDB" id="A0A1I7HN61"/>